<dbReference type="InterPro" id="IPR036097">
    <property type="entry name" value="HisK_dim/P_sf"/>
</dbReference>
<evidence type="ECO:0000256" key="14">
    <source>
        <dbReference type="ARBA" id="ARBA00035305"/>
    </source>
</evidence>
<evidence type="ECO:0000256" key="12">
    <source>
        <dbReference type="ARBA" id="ARBA00023012"/>
    </source>
</evidence>
<dbReference type="SMART" id="SM00388">
    <property type="entry name" value="HisKA"/>
    <property type="match status" value="1"/>
</dbReference>
<name>A0A238VBY6_9PSEU</name>
<dbReference type="InterPro" id="IPR003660">
    <property type="entry name" value="HAMP_dom"/>
</dbReference>
<keyword evidence="5" id="KW-0597">Phosphoprotein</keyword>
<evidence type="ECO:0000259" key="18">
    <source>
        <dbReference type="PROSITE" id="PS50885"/>
    </source>
</evidence>
<evidence type="ECO:0000256" key="9">
    <source>
        <dbReference type="ARBA" id="ARBA00022777"/>
    </source>
</evidence>
<keyword evidence="6" id="KW-0808">Transferase</keyword>
<feature type="domain" description="Histidine kinase" evidence="17">
    <location>
        <begin position="297"/>
        <end position="514"/>
    </location>
</feature>
<evidence type="ECO:0000256" key="6">
    <source>
        <dbReference type="ARBA" id="ARBA00022679"/>
    </source>
</evidence>
<dbReference type="GO" id="GO:0000155">
    <property type="term" value="F:phosphorelay sensor kinase activity"/>
    <property type="evidence" value="ECO:0007669"/>
    <property type="project" value="InterPro"/>
</dbReference>
<dbReference type="FunFam" id="3.30.565.10:FF:000013">
    <property type="entry name" value="Two-component sensor histidine kinase"/>
    <property type="match status" value="1"/>
</dbReference>
<dbReference type="CDD" id="cd00082">
    <property type="entry name" value="HisKA"/>
    <property type="match status" value="1"/>
</dbReference>
<keyword evidence="9 19" id="KW-0418">Kinase</keyword>
<dbReference type="Gene3D" id="3.30.565.10">
    <property type="entry name" value="Histidine kinase-like ATPase, C-terminal domain"/>
    <property type="match status" value="1"/>
</dbReference>
<proteinExistence type="predicted"/>
<dbReference type="GO" id="GO:0005524">
    <property type="term" value="F:ATP binding"/>
    <property type="evidence" value="ECO:0007669"/>
    <property type="project" value="UniProtKB-KW"/>
</dbReference>
<reference evidence="20" key="1">
    <citation type="submission" date="2017-06" db="EMBL/GenBank/DDBJ databases">
        <authorList>
            <person name="Varghese N."/>
            <person name="Submissions S."/>
        </authorList>
    </citation>
    <scope>NUCLEOTIDE SEQUENCE [LARGE SCALE GENOMIC DNA]</scope>
    <source>
        <strain evidence="20">DSM 45207</strain>
    </source>
</reference>
<dbReference type="SMART" id="SM00304">
    <property type="entry name" value="HAMP"/>
    <property type="match status" value="1"/>
</dbReference>
<evidence type="ECO:0000256" key="7">
    <source>
        <dbReference type="ARBA" id="ARBA00022692"/>
    </source>
</evidence>
<evidence type="ECO:0000256" key="2">
    <source>
        <dbReference type="ARBA" id="ARBA00004651"/>
    </source>
</evidence>
<accession>A0A238VBY6</accession>
<organism evidence="19 20">
    <name type="scientific">Haloechinothrix alba</name>
    <dbReference type="NCBI Taxonomy" id="664784"/>
    <lineage>
        <taxon>Bacteria</taxon>
        <taxon>Bacillati</taxon>
        <taxon>Actinomycetota</taxon>
        <taxon>Actinomycetes</taxon>
        <taxon>Pseudonocardiales</taxon>
        <taxon>Pseudonocardiaceae</taxon>
        <taxon>Haloechinothrix</taxon>
    </lineage>
</organism>
<keyword evidence="11 16" id="KW-1133">Transmembrane helix</keyword>
<evidence type="ECO:0000313" key="19">
    <source>
        <dbReference type="EMBL" id="SNR31912.1"/>
    </source>
</evidence>
<evidence type="ECO:0000256" key="8">
    <source>
        <dbReference type="ARBA" id="ARBA00022741"/>
    </source>
</evidence>
<dbReference type="NCBIfam" id="NF040691">
    <property type="entry name" value="MtrAB_MtrB"/>
    <property type="match status" value="1"/>
</dbReference>
<dbReference type="EC" id="2.7.13.3" evidence="3"/>
<dbReference type="SUPFAM" id="SSF158472">
    <property type="entry name" value="HAMP domain-like"/>
    <property type="match status" value="1"/>
</dbReference>
<dbReference type="PRINTS" id="PR00344">
    <property type="entry name" value="BCTRLSENSOR"/>
</dbReference>
<dbReference type="PROSITE" id="PS50885">
    <property type="entry name" value="HAMP"/>
    <property type="match status" value="1"/>
</dbReference>
<dbReference type="Pfam" id="PF02518">
    <property type="entry name" value="HATPase_c"/>
    <property type="match status" value="1"/>
</dbReference>
<dbReference type="EMBL" id="FZNW01000002">
    <property type="protein sequence ID" value="SNR31912.1"/>
    <property type="molecule type" value="Genomic_DNA"/>
</dbReference>
<evidence type="ECO:0000256" key="3">
    <source>
        <dbReference type="ARBA" id="ARBA00012438"/>
    </source>
</evidence>
<evidence type="ECO:0000259" key="17">
    <source>
        <dbReference type="PROSITE" id="PS50109"/>
    </source>
</evidence>
<dbReference type="SMART" id="SM00387">
    <property type="entry name" value="HATPase_c"/>
    <property type="match status" value="1"/>
</dbReference>
<dbReference type="PANTHER" id="PTHR43547">
    <property type="entry name" value="TWO-COMPONENT HISTIDINE KINASE"/>
    <property type="match status" value="1"/>
</dbReference>
<dbReference type="CDD" id="cd00075">
    <property type="entry name" value="HATPase"/>
    <property type="match status" value="1"/>
</dbReference>
<protein>
    <recommendedName>
        <fullName evidence="14">Sensor histidine kinase MtrB</fullName>
        <ecNumber evidence="3">2.7.13.3</ecNumber>
    </recommendedName>
</protein>
<gene>
    <name evidence="19" type="ORF">SAMN06265360_10244</name>
</gene>
<feature type="domain" description="HAMP" evidence="18">
    <location>
        <begin position="230"/>
        <end position="282"/>
    </location>
</feature>
<dbReference type="PANTHER" id="PTHR43547:SF2">
    <property type="entry name" value="HYBRID SIGNAL TRANSDUCTION HISTIDINE KINASE C"/>
    <property type="match status" value="1"/>
</dbReference>
<dbReference type="InterPro" id="IPR003661">
    <property type="entry name" value="HisK_dim/P_dom"/>
</dbReference>
<dbReference type="InterPro" id="IPR036890">
    <property type="entry name" value="HATPase_C_sf"/>
</dbReference>
<dbReference type="InterPro" id="IPR047669">
    <property type="entry name" value="MtrAB_MtrB"/>
</dbReference>
<keyword evidence="20" id="KW-1185">Reference proteome</keyword>
<evidence type="ECO:0000256" key="10">
    <source>
        <dbReference type="ARBA" id="ARBA00022840"/>
    </source>
</evidence>
<feature type="compositionally biased region" description="Acidic residues" evidence="15">
    <location>
        <begin position="632"/>
        <end position="646"/>
    </location>
</feature>
<dbReference type="FunFam" id="1.10.287.130:FF:000010">
    <property type="entry name" value="Two-component sensor histidine kinase"/>
    <property type="match status" value="1"/>
</dbReference>
<dbReference type="AlphaFoldDB" id="A0A238VBY6"/>
<feature type="transmembrane region" description="Helical" evidence="16">
    <location>
        <begin position="210"/>
        <end position="228"/>
    </location>
</feature>
<dbReference type="Gene3D" id="1.10.287.130">
    <property type="match status" value="1"/>
</dbReference>
<evidence type="ECO:0000256" key="4">
    <source>
        <dbReference type="ARBA" id="ARBA00022475"/>
    </source>
</evidence>
<dbReference type="CDD" id="cd06225">
    <property type="entry name" value="HAMP"/>
    <property type="match status" value="1"/>
</dbReference>
<dbReference type="InterPro" id="IPR004358">
    <property type="entry name" value="Sig_transdc_His_kin-like_C"/>
</dbReference>
<dbReference type="Pfam" id="PF00672">
    <property type="entry name" value="HAMP"/>
    <property type="match status" value="1"/>
</dbReference>
<dbReference type="GO" id="GO:0005886">
    <property type="term" value="C:plasma membrane"/>
    <property type="evidence" value="ECO:0007669"/>
    <property type="project" value="UniProtKB-SubCell"/>
</dbReference>
<keyword evidence="8" id="KW-0547">Nucleotide-binding</keyword>
<keyword evidence="10" id="KW-0067">ATP-binding</keyword>
<sequence>MTRAVARRIGRLGRRARQQWSGIGSLWRTSLQFRVTASTLALSSAVVFLLGMVLQNQITTRLLETKEADAIEQTRASLQVAEQELVGIDADPDTLGARLENALTQITSTAPGGGDTSGSAAGDFEPVLASGGSDRPEEDTVSAGAYHKVPDGLREFVESGLESTQIHTVGGETYLIVGAPMTSTPRQPQLYLLFPLAAEQNTVATVQNTLVFGGIVLLGLLAAIASLVTRQVVLPVRRAANAAGRFAEGELDKRLSVVGDDDLSKLAISYNEMAASIQQQIRQLEEFGQLQRRFTSDVSHELRTPLTTVRMAADVLYASREQFPDGLSRSAELLVDELDRFEALLRDLLEISRLDAGVEELSAEHIDVRTLIDRVYEQVHGLAGSAGSTIELDLPEEEVYGDVDARRVERILRNLLANAVDHCEGLPVRVQLAANDEAVAIAVRDYGVGLRVGEAELVFSRFWRADPSRNRRTGGTGLGLAISQEDARLHGGELLAWGLPGYGSCFRLTLPRRIGESFEVSPLGLPPDPPDVPENVEGPTEPLAQVPSNVPVADVSGVTAADGELTPDGSESSDRSEPAALLEAGETVVEPEGGSGDADGRRDDGTGDVPGEDDGRTGDVPGEDDGRTGDVPGEDSETTGDPGDGDGTDREEVGR</sequence>
<comment type="subcellular location">
    <subcellularLocation>
        <location evidence="2">Cell membrane</location>
        <topology evidence="2">Multi-pass membrane protein</topology>
    </subcellularLocation>
</comment>
<evidence type="ECO:0000256" key="5">
    <source>
        <dbReference type="ARBA" id="ARBA00022553"/>
    </source>
</evidence>
<dbReference type="Gene3D" id="6.10.340.10">
    <property type="match status" value="1"/>
</dbReference>
<dbReference type="Pfam" id="PF00512">
    <property type="entry name" value="HisKA"/>
    <property type="match status" value="1"/>
</dbReference>
<evidence type="ECO:0000256" key="16">
    <source>
        <dbReference type="SAM" id="Phobius"/>
    </source>
</evidence>
<evidence type="ECO:0000313" key="20">
    <source>
        <dbReference type="Proteomes" id="UP000198348"/>
    </source>
</evidence>
<comment type="catalytic activity">
    <reaction evidence="1">
        <text>ATP + protein L-histidine = ADP + protein N-phospho-L-histidine.</text>
        <dbReference type="EC" id="2.7.13.3"/>
    </reaction>
</comment>
<dbReference type="InterPro" id="IPR005467">
    <property type="entry name" value="His_kinase_dom"/>
</dbReference>
<dbReference type="SUPFAM" id="SSF47384">
    <property type="entry name" value="Homodimeric domain of signal transducing histidine kinase"/>
    <property type="match status" value="1"/>
</dbReference>
<keyword evidence="4" id="KW-1003">Cell membrane</keyword>
<dbReference type="Proteomes" id="UP000198348">
    <property type="component" value="Unassembled WGS sequence"/>
</dbReference>
<evidence type="ECO:0000256" key="11">
    <source>
        <dbReference type="ARBA" id="ARBA00022989"/>
    </source>
</evidence>
<feature type="region of interest" description="Disordered" evidence="15">
    <location>
        <begin position="521"/>
        <end position="655"/>
    </location>
</feature>
<keyword evidence="12" id="KW-0902">Two-component regulatory system</keyword>
<dbReference type="PROSITE" id="PS50109">
    <property type="entry name" value="HIS_KIN"/>
    <property type="match status" value="1"/>
</dbReference>
<evidence type="ECO:0000256" key="13">
    <source>
        <dbReference type="ARBA" id="ARBA00023136"/>
    </source>
</evidence>
<dbReference type="InterPro" id="IPR003594">
    <property type="entry name" value="HATPase_dom"/>
</dbReference>
<keyword evidence="13 16" id="KW-0472">Membrane</keyword>
<keyword evidence="7 16" id="KW-0812">Transmembrane</keyword>
<evidence type="ECO:0000256" key="15">
    <source>
        <dbReference type="SAM" id="MobiDB-lite"/>
    </source>
</evidence>
<dbReference type="SUPFAM" id="SSF55874">
    <property type="entry name" value="ATPase domain of HSP90 chaperone/DNA topoisomerase II/histidine kinase"/>
    <property type="match status" value="1"/>
</dbReference>
<evidence type="ECO:0000256" key="1">
    <source>
        <dbReference type="ARBA" id="ARBA00000085"/>
    </source>
</evidence>